<dbReference type="Proteomes" id="UP000472270">
    <property type="component" value="Unassembled WGS sequence"/>
</dbReference>
<protein>
    <submittedName>
        <fullName evidence="1">Uncharacterized protein</fullName>
    </submittedName>
</protein>
<dbReference type="Ensembl" id="ENSSRHT00000020372.1">
    <property type="protein sequence ID" value="ENSSRHP00000019738.1"/>
    <property type="gene ID" value="ENSSRHG00000010620.1"/>
</dbReference>
<evidence type="ECO:0000313" key="1">
    <source>
        <dbReference type="Ensembl" id="ENSSRHP00000019738.1"/>
    </source>
</evidence>
<keyword evidence="2" id="KW-1185">Reference proteome</keyword>
<dbReference type="AlphaFoldDB" id="A0A673H210"/>
<name>A0A673H210_9TELE</name>
<reference evidence="1" key="2">
    <citation type="submission" date="2025-09" db="UniProtKB">
        <authorList>
            <consortium name="Ensembl"/>
        </authorList>
    </citation>
    <scope>IDENTIFICATION</scope>
</reference>
<reference evidence="1" key="1">
    <citation type="submission" date="2025-08" db="UniProtKB">
        <authorList>
            <consortium name="Ensembl"/>
        </authorList>
    </citation>
    <scope>IDENTIFICATION</scope>
</reference>
<organism evidence="1 2">
    <name type="scientific">Sinocyclocheilus rhinocerous</name>
    <dbReference type="NCBI Taxonomy" id="307959"/>
    <lineage>
        <taxon>Eukaryota</taxon>
        <taxon>Metazoa</taxon>
        <taxon>Chordata</taxon>
        <taxon>Craniata</taxon>
        <taxon>Vertebrata</taxon>
        <taxon>Euteleostomi</taxon>
        <taxon>Actinopterygii</taxon>
        <taxon>Neopterygii</taxon>
        <taxon>Teleostei</taxon>
        <taxon>Ostariophysi</taxon>
        <taxon>Cypriniformes</taxon>
        <taxon>Cyprinidae</taxon>
        <taxon>Cyprininae</taxon>
        <taxon>Sinocyclocheilus</taxon>
    </lineage>
</organism>
<evidence type="ECO:0000313" key="2">
    <source>
        <dbReference type="Proteomes" id="UP000472270"/>
    </source>
</evidence>
<proteinExistence type="predicted"/>
<accession>A0A673H210</accession>
<sequence>IASLTNGSSAVNGCCQNESPNSFPGFLPAGLVEHSELDERAIEALKEFNEEGALVLALLFESVTKVPFSTLLERTGYTLDVTTGQRKYGGPPPESVCTGAQPSVGTEVIHIRTVALIDLRLTPEEEKAGGPSRRAYACLQAVVETGVGPTILLATLGN</sequence>